<dbReference type="eggNOG" id="ENOG502S1B8">
    <property type="taxonomic scope" value="Eukaryota"/>
</dbReference>
<comment type="subcellular location">
    <subcellularLocation>
        <location evidence="1">Cell membrane</location>
        <topology evidence="1">Multi-pass membrane protein</topology>
    </subcellularLocation>
</comment>
<evidence type="ECO:0000256" key="4">
    <source>
        <dbReference type="ARBA" id="ARBA00022989"/>
    </source>
</evidence>
<dbReference type="PROSITE" id="PS50850">
    <property type="entry name" value="MFS"/>
    <property type="match status" value="1"/>
</dbReference>
<dbReference type="PANTHER" id="PTHR43124:SF3">
    <property type="entry name" value="CHLORAMPHENICOL EFFLUX PUMP RV0191"/>
    <property type="match status" value="1"/>
</dbReference>
<dbReference type="InterPro" id="IPR036259">
    <property type="entry name" value="MFS_trans_sf"/>
</dbReference>
<dbReference type="EnsemblProtists" id="EOD33991">
    <property type="protein sequence ID" value="EOD33991"/>
    <property type="gene ID" value="EMIHUDRAFT_122807"/>
</dbReference>
<dbReference type="PaxDb" id="2903-EOD33991"/>
<protein>
    <recommendedName>
        <fullName evidence="8">Major facilitator superfamily (MFS) profile domain-containing protein</fullName>
    </recommendedName>
</protein>
<evidence type="ECO:0000313" key="9">
    <source>
        <dbReference type="EnsemblProtists" id="EOD33991"/>
    </source>
</evidence>
<keyword evidence="4 7" id="KW-1133">Transmembrane helix</keyword>
<dbReference type="InterPro" id="IPR011701">
    <property type="entry name" value="MFS"/>
</dbReference>
<accession>A0A0D3KE06</accession>
<dbReference type="PANTHER" id="PTHR43124">
    <property type="entry name" value="PURINE EFFLUX PUMP PBUE"/>
    <property type="match status" value="1"/>
</dbReference>
<dbReference type="PROSITE" id="PS00216">
    <property type="entry name" value="SUGAR_TRANSPORT_1"/>
    <property type="match status" value="1"/>
</dbReference>
<dbReference type="InterPro" id="IPR050189">
    <property type="entry name" value="MFS_Efflux_Transporters"/>
</dbReference>
<feature type="transmembrane region" description="Helical" evidence="7">
    <location>
        <begin position="251"/>
        <end position="273"/>
    </location>
</feature>
<dbReference type="CDD" id="cd17325">
    <property type="entry name" value="MFS_MdtG_SLC18_like"/>
    <property type="match status" value="1"/>
</dbReference>
<dbReference type="AlphaFoldDB" id="A0A0D3KE06"/>
<feature type="transmembrane region" description="Helical" evidence="7">
    <location>
        <begin position="161"/>
        <end position="183"/>
    </location>
</feature>
<feature type="domain" description="Major facilitator superfamily (MFS) profile" evidence="8">
    <location>
        <begin position="1"/>
        <end position="426"/>
    </location>
</feature>
<keyword evidence="10" id="KW-1185">Reference proteome</keyword>
<evidence type="ECO:0000256" key="6">
    <source>
        <dbReference type="SAM" id="MobiDB-lite"/>
    </source>
</evidence>
<reference evidence="9" key="2">
    <citation type="submission" date="2024-10" db="UniProtKB">
        <authorList>
            <consortium name="EnsemblProtists"/>
        </authorList>
    </citation>
    <scope>IDENTIFICATION</scope>
</reference>
<feature type="transmembrane region" description="Helical" evidence="7">
    <location>
        <begin position="130"/>
        <end position="154"/>
    </location>
</feature>
<feature type="transmembrane region" description="Helical" evidence="7">
    <location>
        <begin position="285"/>
        <end position="305"/>
    </location>
</feature>
<feature type="transmembrane region" description="Helical" evidence="7">
    <location>
        <begin position="50"/>
        <end position="71"/>
    </location>
</feature>
<organism evidence="9 10">
    <name type="scientific">Emiliania huxleyi (strain CCMP1516)</name>
    <dbReference type="NCBI Taxonomy" id="280463"/>
    <lineage>
        <taxon>Eukaryota</taxon>
        <taxon>Haptista</taxon>
        <taxon>Haptophyta</taxon>
        <taxon>Prymnesiophyceae</taxon>
        <taxon>Isochrysidales</taxon>
        <taxon>Noelaerhabdaceae</taxon>
        <taxon>Emiliania</taxon>
    </lineage>
</organism>
<keyword evidence="2" id="KW-1003">Cell membrane</keyword>
<feature type="transmembrane region" description="Helical" evidence="7">
    <location>
        <begin position="312"/>
        <end position="332"/>
    </location>
</feature>
<keyword evidence="5 7" id="KW-0472">Membrane</keyword>
<dbReference type="InterPro" id="IPR020846">
    <property type="entry name" value="MFS_dom"/>
</dbReference>
<proteinExistence type="predicted"/>
<evidence type="ECO:0000256" key="1">
    <source>
        <dbReference type="ARBA" id="ARBA00004651"/>
    </source>
</evidence>
<feature type="compositionally biased region" description="Low complexity" evidence="6">
    <location>
        <begin position="1"/>
        <end position="12"/>
    </location>
</feature>
<name>A0A0D3KE06_EMIH1</name>
<dbReference type="SUPFAM" id="SSF103473">
    <property type="entry name" value="MFS general substrate transporter"/>
    <property type="match status" value="1"/>
</dbReference>
<feature type="transmembrane region" description="Helical" evidence="7">
    <location>
        <begin position="189"/>
        <end position="211"/>
    </location>
</feature>
<dbReference type="InterPro" id="IPR005829">
    <property type="entry name" value="Sugar_transporter_CS"/>
</dbReference>
<sequence length="430" mass="42254">MGSSTDSSDSSGSGSGSGSTSGGSGGNADSDSGDSSLRGLVLTQQAKTQLGVVLVSSALLQLGIGMIVPILPAYASSVGLTEAHVGVPIGQLADVLGRKPPWVGGAIVDGVGCIATACAGGLGSMVSARLLMGAGSAVGGSAATAYAMDVLSLYPKHKGRLLGALNAAGALAWILGPALGGFLAERAGIGLPFVLVGGILLATAPAIHWLLPETQPPAPGTSVASLRFRALLDGTQRSFGALARDRNQQALMLMQCALFTGWSCSLTVLPLYAAATHGASPAELGTLYSVSSALGVLGAPLGGAAADALGRVPAVSLGGGMLVASFASLAAVDSQLHLLGTMAALGFGEAFLMSSIAALANDVTPPHLRGAQSALLAQVGDVTFVAMPIALSLLATTASHESAFLASAGLIAGASAGFRTLARPCKPRHG</sequence>
<evidence type="ECO:0000256" key="3">
    <source>
        <dbReference type="ARBA" id="ARBA00022692"/>
    </source>
</evidence>
<evidence type="ECO:0000256" key="2">
    <source>
        <dbReference type="ARBA" id="ARBA00022475"/>
    </source>
</evidence>
<dbReference type="GO" id="GO:0022857">
    <property type="term" value="F:transmembrane transporter activity"/>
    <property type="evidence" value="ECO:0007669"/>
    <property type="project" value="InterPro"/>
</dbReference>
<keyword evidence="3 7" id="KW-0812">Transmembrane</keyword>
<dbReference type="Pfam" id="PF07690">
    <property type="entry name" value="MFS_1"/>
    <property type="match status" value="2"/>
</dbReference>
<evidence type="ECO:0000259" key="8">
    <source>
        <dbReference type="PROSITE" id="PS50850"/>
    </source>
</evidence>
<reference evidence="10" key="1">
    <citation type="journal article" date="2013" name="Nature">
        <title>Pan genome of the phytoplankton Emiliania underpins its global distribution.</title>
        <authorList>
            <person name="Read B.A."/>
            <person name="Kegel J."/>
            <person name="Klute M.J."/>
            <person name="Kuo A."/>
            <person name="Lefebvre S.C."/>
            <person name="Maumus F."/>
            <person name="Mayer C."/>
            <person name="Miller J."/>
            <person name="Monier A."/>
            <person name="Salamov A."/>
            <person name="Young J."/>
            <person name="Aguilar M."/>
            <person name="Claverie J.M."/>
            <person name="Frickenhaus S."/>
            <person name="Gonzalez K."/>
            <person name="Herman E.K."/>
            <person name="Lin Y.C."/>
            <person name="Napier J."/>
            <person name="Ogata H."/>
            <person name="Sarno A.F."/>
            <person name="Shmutz J."/>
            <person name="Schroeder D."/>
            <person name="de Vargas C."/>
            <person name="Verret F."/>
            <person name="von Dassow P."/>
            <person name="Valentin K."/>
            <person name="Van de Peer Y."/>
            <person name="Wheeler G."/>
            <person name="Dacks J.B."/>
            <person name="Delwiche C.F."/>
            <person name="Dyhrman S.T."/>
            <person name="Glockner G."/>
            <person name="John U."/>
            <person name="Richards T."/>
            <person name="Worden A.Z."/>
            <person name="Zhang X."/>
            <person name="Grigoriev I.V."/>
            <person name="Allen A.E."/>
            <person name="Bidle K."/>
            <person name="Borodovsky M."/>
            <person name="Bowler C."/>
            <person name="Brownlee C."/>
            <person name="Cock J.M."/>
            <person name="Elias M."/>
            <person name="Gladyshev V.N."/>
            <person name="Groth M."/>
            <person name="Guda C."/>
            <person name="Hadaegh A."/>
            <person name="Iglesias-Rodriguez M.D."/>
            <person name="Jenkins J."/>
            <person name="Jones B.M."/>
            <person name="Lawson T."/>
            <person name="Leese F."/>
            <person name="Lindquist E."/>
            <person name="Lobanov A."/>
            <person name="Lomsadze A."/>
            <person name="Malik S.B."/>
            <person name="Marsh M.E."/>
            <person name="Mackinder L."/>
            <person name="Mock T."/>
            <person name="Mueller-Roeber B."/>
            <person name="Pagarete A."/>
            <person name="Parker M."/>
            <person name="Probert I."/>
            <person name="Quesneville H."/>
            <person name="Raines C."/>
            <person name="Rensing S.A."/>
            <person name="Riano-Pachon D.M."/>
            <person name="Richier S."/>
            <person name="Rokitta S."/>
            <person name="Shiraiwa Y."/>
            <person name="Soanes D.M."/>
            <person name="van der Giezen M."/>
            <person name="Wahlund T.M."/>
            <person name="Williams B."/>
            <person name="Wilson W."/>
            <person name="Wolfe G."/>
            <person name="Wurch L.L."/>
        </authorList>
    </citation>
    <scope>NUCLEOTIDE SEQUENCE</scope>
</reference>
<evidence type="ECO:0000256" key="7">
    <source>
        <dbReference type="SAM" id="Phobius"/>
    </source>
</evidence>
<evidence type="ECO:0000256" key="5">
    <source>
        <dbReference type="ARBA" id="ARBA00023136"/>
    </source>
</evidence>
<dbReference type="GO" id="GO:0005886">
    <property type="term" value="C:plasma membrane"/>
    <property type="evidence" value="ECO:0007669"/>
    <property type="project" value="UniProtKB-SubCell"/>
</dbReference>
<feature type="transmembrane region" description="Helical" evidence="7">
    <location>
        <begin position="373"/>
        <end position="396"/>
    </location>
</feature>
<feature type="region of interest" description="Disordered" evidence="6">
    <location>
        <begin position="1"/>
        <end position="34"/>
    </location>
</feature>
<feature type="transmembrane region" description="Helical" evidence="7">
    <location>
        <begin position="338"/>
        <end position="361"/>
    </location>
</feature>
<dbReference type="Gene3D" id="1.20.1250.20">
    <property type="entry name" value="MFS general substrate transporter like domains"/>
    <property type="match status" value="2"/>
</dbReference>
<feature type="transmembrane region" description="Helical" evidence="7">
    <location>
        <begin position="402"/>
        <end position="422"/>
    </location>
</feature>
<feature type="compositionally biased region" description="Gly residues" evidence="6">
    <location>
        <begin position="13"/>
        <end position="26"/>
    </location>
</feature>
<evidence type="ECO:0000313" key="10">
    <source>
        <dbReference type="Proteomes" id="UP000013827"/>
    </source>
</evidence>
<dbReference type="Proteomes" id="UP000013827">
    <property type="component" value="Unassembled WGS sequence"/>
</dbReference>